<dbReference type="Pfam" id="PF07727">
    <property type="entry name" value="RVT_2"/>
    <property type="match status" value="2"/>
</dbReference>
<evidence type="ECO:0000256" key="4">
    <source>
        <dbReference type="PROSITE-ProRule" id="PRU00708"/>
    </source>
</evidence>
<dbReference type="GO" id="GO:0004190">
    <property type="term" value="F:aspartic-type endopeptidase activity"/>
    <property type="evidence" value="ECO:0007669"/>
    <property type="project" value="UniProtKB-KW"/>
</dbReference>
<dbReference type="Pfam" id="PF25597">
    <property type="entry name" value="SH3_retrovirus"/>
    <property type="match status" value="1"/>
</dbReference>
<evidence type="ECO:0000256" key="2">
    <source>
        <dbReference type="ARBA" id="ARBA00022750"/>
    </source>
</evidence>
<dbReference type="Pfam" id="PF14223">
    <property type="entry name" value="Retrotran_gag_2"/>
    <property type="match status" value="1"/>
</dbReference>
<dbReference type="PROSITE" id="PS51375">
    <property type="entry name" value="PPR"/>
    <property type="match status" value="2"/>
</dbReference>
<keyword evidence="6" id="KW-0472">Membrane</keyword>
<dbReference type="Pfam" id="PF22936">
    <property type="entry name" value="Pol_BBD"/>
    <property type="match status" value="1"/>
</dbReference>
<name>A0A2N9GFM7_FAGSY</name>
<dbReference type="InterPro" id="IPR002885">
    <property type="entry name" value="PPR_rpt"/>
</dbReference>
<dbReference type="PANTHER" id="PTHR11439:SF461">
    <property type="entry name" value="OS10G0432200 PROTEIN"/>
    <property type="match status" value="1"/>
</dbReference>
<feature type="compositionally biased region" description="Pro residues" evidence="5">
    <location>
        <begin position="1136"/>
        <end position="1154"/>
    </location>
</feature>
<dbReference type="InterPro" id="IPR025724">
    <property type="entry name" value="GAG-pre-integrase_dom"/>
</dbReference>
<dbReference type="SUPFAM" id="SSF57756">
    <property type="entry name" value="Retrovirus zinc finger-like domains"/>
    <property type="match status" value="1"/>
</dbReference>
<dbReference type="Gene3D" id="4.10.60.10">
    <property type="entry name" value="Zinc finger, CCHC-type"/>
    <property type="match status" value="1"/>
</dbReference>
<accession>A0A2N9GFM7</accession>
<dbReference type="PANTHER" id="PTHR11439">
    <property type="entry name" value="GAG-POL-RELATED RETROTRANSPOSON"/>
    <property type="match status" value="1"/>
</dbReference>
<evidence type="ECO:0000256" key="5">
    <source>
        <dbReference type="SAM" id="MobiDB-lite"/>
    </source>
</evidence>
<dbReference type="InterPro" id="IPR036875">
    <property type="entry name" value="Znf_CCHC_sf"/>
</dbReference>
<evidence type="ECO:0000256" key="1">
    <source>
        <dbReference type="ARBA" id="ARBA00022737"/>
    </source>
</evidence>
<dbReference type="Pfam" id="PF01535">
    <property type="entry name" value="PPR"/>
    <property type="match status" value="2"/>
</dbReference>
<keyword evidence="1" id="KW-0677">Repeat</keyword>
<dbReference type="Pfam" id="PF13976">
    <property type="entry name" value="gag_pre-integrs"/>
    <property type="match status" value="1"/>
</dbReference>
<dbReference type="GO" id="GO:0003676">
    <property type="term" value="F:nucleic acid binding"/>
    <property type="evidence" value="ECO:0007669"/>
    <property type="project" value="InterPro"/>
</dbReference>
<dbReference type="SMART" id="SM00343">
    <property type="entry name" value="ZnF_C2HC"/>
    <property type="match status" value="2"/>
</dbReference>
<keyword evidence="2" id="KW-0064">Aspartyl protease</keyword>
<feature type="compositionally biased region" description="Basic and acidic residues" evidence="5">
    <location>
        <begin position="393"/>
        <end position="405"/>
    </location>
</feature>
<keyword evidence="6" id="KW-1133">Transmembrane helix</keyword>
<keyword evidence="3" id="KW-0863">Zinc-finger</keyword>
<feature type="region of interest" description="Disordered" evidence="5">
    <location>
        <begin position="354"/>
        <end position="405"/>
    </location>
</feature>
<organism evidence="8">
    <name type="scientific">Fagus sylvatica</name>
    <name type="common">Beechnut</name>
    <dbReference type="NCBI Taxonomy" id="28930"/>
    <lineage>
        <taxon>Eukaryota</taxon>
        <taxon>Viridiplantae</taxon>
        <taxon>Streptophyta</taxon>
        <taxon>Embryophyta</taxon>
        <taxon>Tracheophyta</taxon>
        <taxon>Spermatophyta</taxon>
        <taxon>Magnoliopsida</taxon>
        <taxon>eudicotyledons</taxon>
        <taxon>Gunneridae</taxon>
        <taxon>Pentapetalae</taxon>
        <taxon>rosids</taxon>
        <taxon>fabids</taxon>
        <taxon>Fagales</taxon>
        <taxon>Fagaceae</taxon>
        <taxon>Fagus</taxon>
    </lineage>
</organism>
<evidence type="ECO:0000256" key="3">
    <source>
        <dbReference type="PROSITE-ProRule" id="PRU00047"/>
    </source>
</evidence>
<dbReference type="InterPro" id="IPR054722">
    <property type="entry name" value="PolX-like_BBD"/>
</dbReference>
<dbReference type="InterPro" id="IPR057670">
    <property type="entry name" value="SH3_retrovirus"/>
</dbReference>
<proteinExistence type="predicted"/>
<dbReference type="CDD" id="cd09272">
    <property type="entry name" value="RNase_HI_RT_Ty1"/>
    <property type="match status" value="1"/>
</dbReference>
<feature type="compositionally biased region" description="Low complexity" evidence="5">
    <location>
        <begin position="1120"/>
        <end position="1135"/>
    </location>
</feature>
<keyword evidence="3" id="KW-0479">Metal-binding</keyword>
<dbReference type="Pfam" id="PF13041">
    <property type="entry name" value="PPR_2"/>
    <property type="match status" value="1"/>
</dbReference>
<dbReference type="InterPro" id="IPR043502">
    <property type="entry name" value="DNA/RNA_pol_sf"/>
</dbReference>
<dbReference type="PROSITE" id="PS50158">
    <property type="entry name" value="ZF_CCHC"/>
    <property type="match status" value="1"/>
</dbReference>
<keyword evidence="3" id="KW-0862">Zinc</keyword>
<feature type="transmembrane region" description="Helical" evidence="6">
    <location>
        <begin position="85"/>
        <end position="103"/>
    </location>
</feature>
<sequence length="1619" mass="180391">MYIRSKTDSLSCCRRGVVVLWLSAKRGYSLEALELFGEMVGLGLEPDEFTIVGLLVSCEQLGNARLGKSVHAWIEQRKSISSSNLILLMLFLICDYMMVMSLFNSMVLNNVRPDSVTMAILVHAAAEIGGLEQGKLIHSLVVRMQMKVDAFLGSALIDMYCKCGSIERAFMVFRGLTEEDVNVWTTMITGFAFHGHGNKALELFSEMQRDVMPNEVTCVAILTACGHNGLVDEGIEIFNSMKENYGRLAEAEEVVDKMPMKPSRSIWGSIVGACRAHGNMELAERALTELLKLEPDEPELDFQNLQNLITRSLSTRRHAPHLSPANPQVLISAAASRLLRLSFERHTRLRLVKTKLHQKSRSQKTLHAPPRAGEASGLSFSSDPRAPTRPRAPPRDPRVFPMDKNELPKTVTTILNGHNYVLWSQDMRSFLKGHRLWRYVTGEIQVPVRSKDEEDTKFADRLEDWDCKNHQIITWFRHSTVPSIHQQFGRYENAKDVWDLLSRHYTTAGLSHEYQLWGLLVNMKQTPRQPINEFLSGMQSIWDQMEQSTHIVKDPADAAILATKRDQFHLIQFLMALTSEFEPVRATLLQQVPLPTLEFAMSQLLSHETRLRTLQPHHPDAVLATATRPSSSSSSRNGPKYCKNCHKQGHLLAECPTIQCRYCHKIGHIVYNCPTKPPKPGQSGILPRPVNHSVAVAAEDSPSDPSLSSIPVSELGPMVFTMVKQFLSSSDKVSSAVSGNTWYFDSACCNHMSPDSQLFSSIIPTTHAPLIQTANGSHLAASHTGSVSTSTLSLSDTYLIPNLTLNLISVGQLCELGFDLWFGSSGCRVQDPRTNQVLGTGRRVGRMFELTSLHLPTTSTPPPSHVAPTASVFPLSLWHLRLGHVSVQKLRTLISSGFLGQVKHDSVDCVSCQLAKQPALSFNNSDSFSHASFDLIHSDIWGPSPTATEPLSKMVGLNANTATFLTLLGLSSFLLHVLNVFGGKPLSQLSIPSTVFHPQLSKNVTPFERLYGTPASYSSLRVFGCACFVLLQPHEHSKLEPRSRLCCFLGYGIEHKGYRCWDPISQRLRISRHVVFWEHTMFNSLSKFTTCSTPSFFTNPSLPLFPISPADSPTSPLAPPLAVDPVLDQTPDLPLAAPPADSPASPQEPAPPVDPVTDQPPLLPLRRSDRVRAPPAHLRDYSCFSAVLSLHEPHTYREACTNPLWQQAMTEELQALEKTHTWDLVDLPHGKSAIGCKWVYKIKTKSDGSIERYKARLVAKGYAQEYGIDYEETFAPVARITSVRSLLAIAAVHQWPLFQMDAPPGYSDCPDKVCLLRRALYGLKQAPRAWGMILLLLLYVDDMIITGDDHSGISDFKLFLHQQFEMKDLGHLSYFLGLEMNARLTPLDGTPLSDATLYRQLVGSLVYLTVTRPDIAHAVHLVSQFLSAPHSTHYAAVLHILRYIKGTMFHGLHFSAHSTLDLCAYSDADWAGDPTDRRSTTGFCFFLGDSLISWRSKKQHIVSRSSTEAEYRALADTTSELLALRWLLEDMGVTHSSPTVIHCDNRSAIQIAHNDVFHERTKHIEIDCHLVRHHLSAGILHLLPVSSSDQTADIFTKTFPPGRFRDLVSKLKMASVKPP</sequence>
<dbReference type="GO" id="GO:0008270">
    <property type="term" value="F:zinc ion binding"/>
    <property type="evidence" value="ECO:0007669"/>
    <property type="project" value="UniProtKB-KW"/>
</dbReference>
<feature type="repeat" description="PPR" evidence="4">
    <location>
        <begin position="180"/>
        <end position="210"/>
    </location>
</feature>
<gene>
    <name evidence="8" type="ORF">FSB_LOCUS25846</name>
</gene>
<evidence type="ECO:0000313" key="8">
    <source>
        <dbReference type="EMBL" id="SPC97964.1"/>
    </source>
</evidence>
<evidence type="ECO:0000256" key="6">
    <source>
        <dbReference type="SAM" id="Phobius"/>
    </source>
</evidence>
<dbReference type="InterPro" id="IPR011990">
    <property type="entry name" value="TPR-like_helical_dom_sf"/>
</dbReference>
<dbReference type="InterPro" id="IPR013103">
    <property type="entry name" value="RVT_2"/>
</dbReference>
<keyword evidence="2" id="KW-0378">Hydrolase</keyword>
<reference evidence="8" key="1">
    <citation type="submission" date="2018-02" db="EMBL/GenBank/DDBJ databases">
        <authorList>
            <person name="Cohen D.B."/>
            <person name="Kent A.D."/>
        </authorList>
    </citation>
    <scope>NUCLEOTIDE SEQUENCE</scope>
</reference>
<dbReference type="NCBIfam" id="TIGR00756">
    <property type="entry name" value="PPR"/>
    <property type="match status" value="1"/>
</dbReference>
<dbReference type="SUPFAM" id="SSF56672">
    <property type="entry name" value="DNA/RNA polymerases"/>
    <property type="match status" value="1"/>
</dbReference>
<evidence type="ECO:0000259" key="7">
    <source>
        <dbReference type="PROSITE" id="PS50158"/>
    </source>
</evidence>
<feature type="domain" description="CCHC-type" evidence="7">
    <location>
        <begin position="642"/>
        <end position="656"/>
    </location>
</feature>
<feature type="compositionally biased region" description="Basic residues" evidence="5">
    <location>
        <begin position="354"/>
        <end position="364"/>
    </location>
</feature>
<dbReference type="Gene3D" id="1.25.40.10">
    <property type="entry name" value="Tetratricopeptide repeat domain"/>
    <property type="match status" value="3"/>
</dbReference>
<dbReference type="FunFam" id="1.25.40.10:FF:000242">
    <property type="entry name" value="Pentatricopeptide repeat-containing protein"/>
    <property type="match status" value="1"/>
</dbReference>
<dbReference type="InterPro" id="IPR001878">
    <property type="entry name" value="Znf_CCHC"/>
</dbReference>
<feature type="region of interest" description="Disordered" evidence="5">
    <location>
        <begin position="1118"/>
        <end position="1168"/>
    </location>
</feature>
<protein>
    <recommendedName>
        <fullName evidence="7">CCHC-type domain-containing protein</fullName>
    </recommendedName>
</protein>
<keyword evidence="6" id="KW-0812">Transmembrane</keyword>
<keyword evidence="2" id="KW-0645">Protease</keyword>
<feature type="repeat" description="PPR" evidence="4">
    <location>
        <begin position="214"/>
        <end position="244"/>
    </location>
</feature>
<dbReference type="EMBL" id="OIVN01001815">
    <property type="protein sequence ID" value="SPC97964.1"/>
    <property type="molecule type" value="Genomic_DNA"/>
</dbReference>